<gene>
    <name evidence="1" type="ORF">GPEL0_01f1054</name>
</gene>
<reference evidence="1 2" key="1">
    <citation type="submission" date="2017-04" db="EMBL/GenBank/DDBJ databases">
        <authorList>
            <consortium name="Geobacter pelophilus Genome Sequencing"/>
            <person name="Aoyagi T."/>
            <person name="Koike H."/>
            <person name="Hori T."/>
        </authorList>
    </citation>
    <scope>NUCLEOTIDE SEQUENCE [LARGE SCALE GENOMIC DNA]</scope>
    <source>
        <strain evidence="1 2">Drf2</strain>
    </source>
</reference>
<evidence type="ECO:0000313" key="1">
    <source>
        <dbReference type="EMBL" id="GAW65933.1"/>
    </source>
</evidence>
<dbReference type="EMBL" id="BDQG01000001">
    <property type="protein sequence ID" value="GAW65933.1"/>
    <property type="molecule type" value="Genomic_DNA"/>
</dbReference>
<evidence type="ECO:0000313" key="2">
    <source>
        <dbReference type="Proteomes" id="UP000194153"/>
    </source>
</evidence>
<sequence length="73" mass="8138">MIQAYRNSSGCTFTSMPLNPVEVYSNSDMAGFYHGQPVTALNGERFTILDSKCVHGNTYRLLLLPIPEEAVRD</sequence>
<accession>A0ABQ0MFQ0</accession>
<comment type="caution">
    <text evidence="1">The sequence shown here is derived from an EMBL/GenBank/DDBJ whole genome shotgun (WGS) entry which is preliminary data.</text>
</comment>
<dbReference type="Proteomes" id="UP000194153">
    <property type="component" value="Unassembled WGS sequence"/>
</dbReference>
<proteinExistence type="predicted"/>
<organism evidence="1 2">
    <name type="scientific">Geoanaerobacter pelophilus</name>
    <dbReference type="NCBI Taxonomy" id="60036"/>
    <lineage>
        <taxon>Bacteria</taxon>
        <taxon>Pseudomonadati</taxon>
        <taxon>Thermodesulfobacteriota</taxon>
        <taxon>Desulfuromonadia</taxon>
        <taxon>Geobacterales</taxon>
        <taxon>Geobacteraceae</taxon>
        <taxon>Geoanaerobacter</taxon>
    </lineage>
</organism>
<reference evidence="2" key="2">
    <citation type="submission" date="2017-05" db="EMBL/GenBank/DDBJ databases">
        <title>Draft genome sequence of Geobacter pelophilus, a iron(III)-reducing bacteria.</title>
        <authorList>
            <person name="Aoyagi T."/>
            <person name="Koike H."/>
            <person name="Morita T."/>
            <person name="Sato Y."/>
            <person name="Habe H."/>
            <person name="Hori T."/>
        </authorList>
    </citation>
    <scope>NUCLEOTIDE SEQUENCE [LARGE SCALE GENOMIC DNA]</scope>
    <source>
        <strain evidence="2">Drf2</strain>
    </source>
</reference>
<keyword evidence="2" id="KW-1185">Reference proteome</keyword>
<name>A0ABQ0MFQ0_9BACT</name>
<dbReference type="RefSeq" id="WP_085812337.1">
    <property type="nucleotide sequence ID" value="NZ_BDQG01000001.1"/>
</dbReference>
<protein>
    <submittedName>
        <fullName evidence="1">Uncharacterized protein</fullName>
    </submittedName>
</protein>